<proteinExistence type="inferred from homology"/>
<organism evidence="2 3">
    <name type="scientific">Stentor coeruleus</name>
    <dbReference type="NCBI Taxonomy" id="5963"/>
    <lineage>
        <taxon>Eukaryota</taxon>
        <taxon>Sar</taxon>
        <taxon>Alveolata</taxon>
        <taxon>Ciliophora</taxon>
        <taxon>Postciliodesmatophora</taxon>
        <taxon>Heterotrichea</taxon>
        <taxon>Heterotrichida</taxon>
        <taxon>Stentoridae</taxon>
        <taxon>Stentor</taxon>
    </lineage>
</organism>
<keyword evidence="3" id="KW-1185">Reference proteome</keyword>
<name>A0A1R2AUR3_9CILI</name>
<evidence type="ECO:0000313" key="2">
    <source>
        <dbReference type="EMBL" id="OMJ68247.1"/>
    </source>
</evidence>
<gene>
    <name evidence="2" type="ORF">SteCoe_34360</name>
</gene>
<reference evidence="2 3" key="1">
    <citation type="submission" date="2016-11" db="EMBL/GenBank/DDBJ databases">
        <title>The macronuclear genome of Stentor coeruleus: a giant cell with tiny introns.</title>
        <authorList>
            <person name="Slabodnick M."/>
            <person name="Ruby J.G."/>
            <person name="Reiff S.B."/>
            <person name="Swart E.C."/>
            <person name="Gosai S."/>
            <person name="Prabakaran S."/>
            <person name="Witkowska E."/>
            <person name="Larue G.E."/>
            <person name="Fisher S."/>
            <person name="Freeman R.M."/>
            <person name="Gunawardena J."/>
            <person name="Chu W."/>
            <person name="Stover N.A."/>
            <person name="Gregory B.D."/>
            <person name="Nowacki M."/>
            <person name="Derisi J."/>
            <person name="Roy S.W."/>
            <person name="Marshall W.F."/>
            <person name="Sood P."/>
        </authorList>
    </citation>
    <scope>NUCLEOTIDE SEQUENCE [LARGE SCALE GENOMIC DNA]</scope>
    <source>
        <strain evidence="2">WM001</strain>
    </source>
</reference>
<dbReference type="InterPro" id="IPR036591">
    <property type="entry name" value="YggU-like_sf"/>
</dbReference>
<protein>
    <submittedName>
        <fullName evidence="2">Uncharacterized protein</fullName>
    </submittedName>
</protein>
<comment type="similarity">
    <text evidence="1">Belongs to the UPF0235 family.</text>
</comment>
<dbReference type="InterPro" id="IPR003746">
    <property type="entry name" value="DUF167"/>
</dbReference>
<evidence type="ECO:0000256" key="1">
    <source>
        <dbReference type="ARBA" id="ARBA00010364"/>
    </source>
</evidence>
<dbReference type="NCBIfam" id="TIGR00251">
    <property type="entry name" value="DUF167 family protein"/>
    <property type="match status" value="1"/>
</dbReference>
<dbReference type="Pfam" id="PF02594">
    <property type="entry name" value="DUF167"/>
    <property type="match status" value="1"/>
</dbReference>
<dbReference type="GO" id="GO:0005737">
    <property type="term" value="C:cytoplasm"/>
    <property type="evidence" value="ECO:0007669"/>
    <property type="project" value="TreeGrafter"/>
</dbReference>
<dbReference type="Gene3D" id="3.30.1200.10">
    <property type="entry name" value="YggU-like"/>
    <property type="match status" value="1"/>
</dbReference>
<dbReference type="EMBL" id="MPUH01001361">
    <property type="protein sequence ID" value="OMJ68247.1"/>
    <property type="molecule type" value="Genomic_DNA"/>
</dbReference>
<dbReference type="PANTHER" id="PTHR13420">
    <property type="entry name" value="UPF0235 PROTEIN C15ORF40"/>
    <property type="match status" value="1"/>
</dbReference>
<comment type="caution">
    <text evidence="2">The sequence shown here is derived from an EMBL/GenBank/DDBJ whole genome shotgun (WGS) entry which is preliminary data.</text>
</comment>
<dbReference type="Proteomes" id="UP000187209">
    <property type="component" value="Unassembled WGS sequence"/>
</dbReference>
<dbReference type="PANTHER" id="PTHR13420:SF7">
    <property type="entry name" value="UPF0235 PROTEIN C15ORF40"/>
    <property type="match status" value="1"/>
</dbReference>
<dbReference type="SMART" id="SM01152">
    <property type="entry name" value="DUF167"/>
    <property type="match status" value="1"/>
</dbReference>
<accession>A0A1R2AUR3</accession>
<dbReference type="SUPFAM" id="SSF69786">
    <property type="entry name" value="YggU-like"/>
    <property type="match status" value="1"/>
</dbReference>
<dbReference type="HAMAP" id="MF_00634">
    <property type="entry name" value="UPF0235"/>
    <property type="match status" value="1"/>
</dbReference>
<dbReference type="AlphaFoldDB" id="A0A1R2AUR3"/>
<dbReference type="OrthoDB" id="244097at2759"/>
<sequence length="103" mass="11146">MQSACCITKRGNTITIPVQAKPNARQSQVTEINSEYVGVSIAAPPQDGEANKELCTFLASILPGVKKRDVSVRPGTQKSRSKLVVVETELNVEQVIQALHSSR</sequence>
<evidence type="ECO:0000313" key="3">
    <source>
        <dbReference type="Proteomes" id="UP000187209"/>
    </source>
</evidence>